<dbReference type="RefSeq" id="WP_307633220.1">
    <property type="nucleotide sequence ID" value="NZ_JAPHEH010000001.1"/>
</dbReference>
<evidence type="ECO:0000256" key="4">
    <source>
        <dbReference type="PROSITE-ProRule" id="PRU00335"/>
    </source>
</evidence>
<dbReference type="InterPro" id="IPR009057">
    <property type="entry name" value="Homeodomain-like_sf"/>
</dbReference>
<keyword evidence="1" id="KW-0805">Transcription regulation</keyword>
<comment type="caution">
    <text evidence="6">The sequence shown here is derived from an EMBL/GenBank/DDBJ whole genome shotgun (WGS) entry which is preliminary data.</text>
</comment>
<evidence type="ECO:0000259" key="5">
    <source>
        <dbReference type="PROSITE" id="PS50977"/>
    </source>
</evidence>
<gene>
    <name evidence="6" type="ORF">OLX77_08790</name>
</gene>
<name>A0A9X4MHC2_9BACT</name>
<dbReference type="InterPro" id="IPR036271">
    <property type="entry name" value="Tet_transcr_reg_TetR-rel_C_sf"/>
</dbReference>
<dbReference type="PANTHER" id="PTHR47506:SF1">
    <property type="entry name" value="HTH-TYPE TRANSCRIPTIONAL REGULATOR YJDC"/>
    <property type="match status" value="1"/>
</dbReference>
<evidence type="ECO:0000256" key="2">
    <source>
        <dbReference type="ARBA" id="ARBA00023125"/>
    </source>
</evidence>
<dbReference type="InterPro" id="IPR001647">
    <property type="entry name" value="HTH_TetR"/>
</dbReference>
<organism evidence="6 7">
    <name type="scientific">Thiovibrio frasassiensis</name>
    <dbReference type="NCBI Taxonomy" id="2984131"/>
    <lineage>
        <taxon>Bacteria</taxon>
        <taxon>Pseudomonadati</taxon>
        <taxon>Thermodesulfobacteriota</taxon>
        <taxon>Desulfobulbia</taxon>
        <taxon>Desulfobulbales</taxon>
        <taxon>Thiovibrionaceae</taxon>
        <taxon>Thiovibrio</taxon>
    </lineage>
</organism>
<dbReference type="SUPFAM" id="SSF46689">
    <property type="entry name" value="Homeodomain-like"/>
    <property type="match status" value="1"/>
</dbReference>
<dbReference type="Gene3D" id="1.10.10.60">
    <property type="entry name" value="Homeodomain-like"/>
    <property type="match status" value="1"/>
</dbReference>
<feature type="domain" description="HTH tetR-type" evidence="5">
    <location>
        <begin position="6"/>
        <end position="66"/>
    </location>
</feature>
<accession>A0A9X4MHC2</accession>
<keyword evidence="7" id="KW-1185">Reference proteome</keyword>
<dbReference type="Pfam" id="PF16925">
    <property type="entry name" value="TetR_C_13"/>
    <property type="match status" value="1"/>
</dbReference>
<dbReference type="Gene3D" id="1.10.357.10">
    <property type="entry name" value="Tetracycline Repressor, domain 2"/>
    <property type="match status" value="1"/>
</dbReference>
<evidence type="ECO:0000256" key="3">
    <source>
        <dbReference type="ARBA" id="ARBA00023163"/>
    </source>
</evidence>
<dbReference type="InterPro" id="IPR011075">
    <property type="entry name" value="TetR_C"/>
</dbReference>
<dbReference type="Proteomes" id="UP001154240">
    <property type="component" value="Unassembled WGS sequence"/>
</dbReference>
<sequence>MARTKGFDENQALEAAMRLFWQKGYAATSLHDLELGTGLKRASIYNAFGNKRSLFKRCLSLYIGQVEAMLDTVTGAAASSREAIKKWLAFVIDFHFNPETPGGCLAVLSALERHQHDRETKEMVAALFRRERKVVEKVLGEGVQRGEFPPGFDCAGVAAAITATTSGMVVLAMADAPVSALQEVAGAVVRLLDGK</sequence>
<dbReference type="PANTHER" id="PTHR47506">
    <property type="entry name" value="TRANSCRIPTIONAL REGULATORY PROTEIN"/>
    <property type="match status" value="1"/>
</dbReference>
<dbReference type="Pfam" id="PF00440">
    <property type="entry name" value="TetR_N"/>
    <property type="match status" value="1"/>
</dbReference>
<dbReference type="SUPFAM" id="SSF48498">
    <property type="entry name" value="Tetracyclin repressor-like, C-terminal domain"/>
    <property type="match status" value="1"/>
</dbReference>
<proteinExistence type="predicted"/>
<keyword evidence="3" id="KW-0804">Transcription</keyword>
<reference evidence="6" key="1">
    <citation type="journal article" date="2022" name="bioRxiv">
        <title>Thiovibrio frasassiensisgen. nov., sp. nov., an autotrophic, elemental sulfur disproportionating bacterium isolated from sulfidic karst sediment, and proposal of Thiovibrionaceae fam. nov.</title>
        <authorList>
            <person name="Aronson H."/>
            <person name="Thomas C."/>
            <person name="Bhattacharyya M."/>
            <person name="Eckstein S."/>
            <person name="Jensen S."/>
            <person name="Barco R."/>
            <person name="Macalady J."/>
            <person name="Amend J."/>
        </authorList>
    </citation>
    <scope>NUCLEOTIDE SEQUENCE</scope>
    <source>
        <strain evidence="6">RS19-109</strain>
    </source>
</reference>
<dbReference type="EMBL" id="JAPHEH010000001">
    <property type="protein sequence ID" value="MDG4476250.1"/>
    <property type="molecule type" value="Genomic_DNA"/>
</dbReference>
<feature type="DNA-binding region" description="H-T-H motif" evidence="4">
    <location>
        <begin position="29"/>
        <end position="48"/>
    </location>
</feature>
<dbReference type="PROSITE" id="PS50977">
    <property type="entry name" value="HTH_TETR_2"/>
    <property type="match status" value="1"/>
</dbReference>
<keyword evidence="2 4" id="KW-0238">DNA-binding</keyword>
<evidence type="ECO:0000313" key="6">
    <source>
        <dbReference type="EMBL" id="MDG4476250.1"/>
    </source>
</evidence>
<dbReference type="PRINTS" id="PR00455">
    <property type="entry name" value="HTHTETR"/>
</dbReference>
<evidence type="ECO:0000256" key="1">
    <source>
        <dbReference type="ARBA" id="ARBA00023015"/>
    </source>
</evidence>
<dbReference type="AlphaFoldDB" id="A0A9X4MHC2"/>
<reference evidence="6" key="2">
    <citation type="submission" date="2022-10" db="EMBL/GenBank/DDBJ databases">
        <authorList>
            <person name="Aronson H.S."/>
        </authorList>
    </citation>
    <scope>NUCLEOTIDE SEQUENCE</scope>
    <source>
        <strain evidence="6">RS19-109</strain>
    </source>
</reference>
<evidence type="ECO:0000313" key="7">
    <source>
        <dbReference type="Proteomes" id="UP001154240"/>
    </source>
</evidence>
<dbReference type="GO" id="GO:0003677">
    <property type="term" value="F:DNA binding"/>
    <property type="evidence" value="ECO:0007669"/>
    <property type="project" value="UniProtKB-UniRule"/>
</dbReference>
<protein>
    <submittedName>
        <fullName evidence="6">TetR/AcrR family transcriptional regulator</fullName>
    </submittedName>
</protein>